<protein>
    <recommendedName>
        <fullName evidence="5 6">Flagellar basal-body rod protein FlgF</fullName>
    </recommendedName>
</protein>
<keyword evidence="10" id="KW-0966">Cell projection</keyword>
<dbReference type="PANTHER" id="PTHR30435:SF18">
    <property type="entry name" value="FLAGELLAR BASAL-BODY ROD PROTEIN FLGF"/>
    <property type="match status" value="1"/>
</dbReference>
<comment type="subcellular location">
    <subcellularLocation>
        <location evidence="1 6">Bacterial flagellum basal body</location>
    </subcellularLocation>
</comment>
<evidence type="ECO:0000256" key="4">
    <source>
        <dbReference type="ARBA" id="ARBA00038560"/>
    </source>
</evidence>
<gene>
    <name evidence="10" type="primary">flgF</name>
    <name evidence="10" type="ORF">PIGHUM_01967</name>
</gene>
<dbReference type="NCBIfam" id="TIGR03506">
    <property type="entry name" value="FlgEFG_subfam"/>
    <property type="match status" value="1"/>
</dbReference>
<evidence type="ECO:0000313" key="11">
    <source>
        <dbReference type="Proteomes" id="UP000277294"/>
    </source>
</evidence>
<evidence type="ECO:0000256" key="2">
    <source>
        <dbReference type="ARBA" id="ARBA00009677"/>
    </source>
</evidence>
<feature type="domain" description="Flagellar basal-body/hook protein C-terminal" evidence="8">
    <location>
        <begin position="199"/>
        <end position="243"/>
    </location>
</feature>
<feature type="domain" description="Flagellar basal body rod protein N-terminal" evidence="7">
    <location>
        <begin position="5"/>
        <end position="35"/>
    </location>
</feature>
<evidence type="ECO:0000256" key="6">
    <source>
        <dbReference type="RuleBase" id="RU362116"/>
    </source>
</evidence>
<dbReference type="RefSeq" id="WP_124079411.1">
    <property type="nucleotide sequence ID" value="NZ_UWPJ01000016.1"/>
</dbReference>
<dbReference type="EMBL" id="UWPJ01000016">
    <property type="protein sequence ID" value="VCU69902.1"/>
    <property type="molecule type" value="Genomic_DNA"/>
</dbReference>
<dbReference type="InterPro" id="IPR001444">
    <property type="entry name" value="Flag_bb_rod_N"/>
</dbReference>
<dbReference type="Pfam" id="PF22692">
    <property type="entry name" value="LlgE_F_G_D1"/>
    <property type="match status" value="1"/>
</dbReference>
<evidence type="ECO:0000259" key="9">
    <source>
        <dbReference type="Pfam" id="PF22692"/>
    </source>
</evidence>
<evidence type="ECO:0000259" key="7">
    <source>
        <dbReference type="Pfam" id="PF00460"/>
    </source>
</evidence>
<dbReference type="GO" id="GO:0030694">
    <property type="term" value="C:bacterial-type flagellum basal body, rod"/>
    <property type="evidence" value="ECO:0007669"/>
    <property type="project" value="UniProtKB-UniRule"/>
</dbReference>
<dbReference type="InterPro" id="IPR010930">
    <property type="entry name" value="Flg_bb/hook_C_dom"/>
</dbReference>
<dbReference type="Pfam" id="PF00460">
    <property type="entry name" value="Flg_bb_rod"/>
    <property type="match status" value="1"/>
</dbReference>
<dbReference type="AlphaFoldDB" id="A0A3P4B1G7"/>
<dbReference type="Proteomes" id="UP000277294">
    <property type="component" value="Unassembled WGS sequence"/>
</dbReference>
<dbReference type="PANTHER" id="PTHR30435">
    <property type="entry name" value="FLAGELLAR PROTEIN"/>
    <property type="match status" value="1"/>
</dbReference>
<proteinExistence type="inferred from homology"/>
<organism evidence="10 11">
    <name type="scientific">Pigmentiphaga humi</name>
    <dbReference type="NCBI Taxonomy" id="2478468"/>
    <lineage>
        <taxon>Bacteria</taxon>
        <taxon>Pseudomonadati</taxon>
        <taxon>Pseudomonadota</taxon>
        <taxon>Betaproteobacteria</taxon>
        <taxon>Burkholderiales</taxon>
        <taxon>Alcaligenaceae</taxon>
        <taxon>Pigmentiphaga</taxon>
    </lineage>
</organism>
<evidence type="ECO:0000259" key="8">
    <source>
        <dbReference type="Pfam" id="PF06429"/>
    </source>
</evidence>
<accession>A0A3P4B1G7</accession>
<dbReference type="GO" id="GO:0071978">
    <property type="term" value="P:bacterial-type flagellum-dependent swarming motility"/>
    <property type="evidence" value="ECO:0007669"/>
    <property type="project" value="TreeGrafter"/>
</dbReference>
<feature type="domain" description="Flagellar hook protein FlgE/F/G-like D1" evidence="9">
    <location>
        <begin position="82"/>
        <end position="147"/>
    </location>
</feature>
<keyword evidence="10" id="KW-0282">Flagellum</keyword>
<comment type="subunit">
    <text evidence="4 6">The basal body constitutes a major portion of the flagellar organelle and consists of five rings (E,L,P,S, and M) mounted on a central rod. The rod consists of about 26 subunits of FlgG in the distal portion, and FlgB, FlgC and FlgF are thought to build up the proximal portion of the rod with about 6 subunits each.</text>
</comment>
<dbReference type="InterPro" id="IPR053967">
    <property type="entry name" value="LlgE_F_G-like_D1"/>
</dbReference>
<evidence type="ECO:0000256" key="3">
    <source>
        <dbReference type="ARBA" id="ARBA00023143"/>
    </source>
</evidence>
<sequence>MDRALYIAATGARELMRRQDIQTNNLANALTPGFRAEIAAQRTAPVVGGAGLRTRAYAVESTPGADMSRGPMMATGRELDVAVQGDGWFAVRTADGSEAYTRSGSFQLSPEGTLVDTEGRQVLDANGEAIMLPLDAKVQVNTDGSISTVSDVDRVLAAQIGNLKLVNPPANSLERGADGLFRLRQGGIAPADADVRVAGGMLEGSNVNAVDTMVGMIAAARHYDVQIQLMQSTDKNQQAATQLLSVG</sequence>
<dbReference type="InterPro" id="IPR037925">
    <property type="entry name" value="FlgE/F/G-like"/>
</dbReference>
<evidence type="ECO:0000313" key="10">
    <source>
        <dbReference type="EMBL" id="VCU69902.1"/>
    </source>
</evidence>
<keyword evidence="10" id="KW-0969">Cilium</keyword>
<dbReference type="NCBIfam" id="TIGR02490">
    <property type="entry name" value="flgF"/>
    <property type="match status" value="1"/>
</dbReference>
<reference evidence="10 11" key="1">
    <citation type="submission" date="2018-10" db="EMBL/GenBank/DDBJ databases">
        <authorList>
            <person name="Criscuolo A."/>
        </authorList>
    </citation>
    <scope>NUCLEOTIDE SEQUENCE [LARGE SCALE GENOMIC DNA]</scope>
    <source>
        <strain evidence="10">DnA1</strain>
    </source>
</reference>
<dbReference type="InterPro" id="IPR020013">
    <property type="entry name" value="Flagellar_FlgE/F/G"/>
</dbReference>
<keyword evidence="3 6" id="KW-0975">Bacterial flagellum</keyword>
<evidence type="ECO:0000256" key="1">
    <source>
        <dbReference type="ARBA" id="ARBA00004117"/>
    </source>
</evidence>
<dbReference type="OrthoDB" id="9804559at2"/>
<dbReference type="SUPFAM" id="SSF117143">
    <property type="entry name" value="Flagellar hook protein flgE"/>
    <property type="match status" value="1"/>
</dbReference>
<comment type="similarity">
    <text evidence="2 6">Belongs to the flagella basal body rod proteins family.</text>
</comment>
<evidence type="ECO:0000256" key="5">
    <source>
        <dbReference type="ARBA" id="ARBA00040228"/>
    </source>
</evidence>
<name>A0A3P4B1G7_9BURK</name>
<dbReference type="InterPro" id="IPR012836">
    <property type="entry name" value="FlgF"/>
</dbReference>
<dbReference type="Pfam" id="PF06429">
    <property type="entry name" value="Flg_bbr_C"/>
    <property type="match status" value="1"/>
</dbReference>
<keyword evidence="11" id="KW-1185">Reference proteome</keyword>
<dbReference type="NCBIfam" id="NF009280">
    <property type="entry name" value="PRK12640.1"/>
    <property type="match status" value="1"/>
</dbReference>